<keyword evidence="7 11" id="KW-1133">Transmembrane helix</keyword>
<feature type="compositionally biased region" description="Low complexity" evidence="10">
    <location>
        <begin position="268"/>
        <end position="278"/>
    </location>
</feature>
<evidence type="ECO:0000256" key="7">
    <source>
        <dbReference type="ARBA" id="ARBA00022989"/>
    </source>
</evidence>
<reference evidence="12" key="1">
    <citation type="submission" date="2023-05" db="EMBL/GenBank/DDBJ databases">
        <title>Streptantibioticus silvisoli sp. nov., acidotolerant actinomycetes 1 from pine litter.</title>
        <authorList>
            <person name="Swiecimska M."/>
            <person name="Golinska P."/>
            <person name="Sangal V."/>
            <person name="Wachnowicz B."/>
            <person name="Goodfellow M."/>
        </authorList>
    </citation>
    <scope>NUCLEOTIDE SEQUENCE</scope>
    <source>
        <strain evidence="12">SL13</strain>
    </source>
</reference>
<feature type="region of interest" description="Disordered" evidence="10">
    <location>
        <begin position="248"/>
        <end position="286"/>
    </location>
</feature>
<dbReference type="GO" id="GO:0009675">
    <property type="term" value="F:high-affinity sulfate:proton symporter activity"/>
    <property type="evidence" value="ECO:0007669"/>
    <property type="project" value="TreeGrafter"/>
</dbReference>
<dbReference type="GO" id="GO:0005886">
    <property type="term" value="C:plasma membrane"/>
    <property type="evidence" value="ECO:0007669"/>
    <property type="project" value="TreeGrafter"/>
</dbReference>
<evidence type="ECO:0000256" key="4">
    <source>
        <dbReference type="ARBA" id="ARBA00022519"/>
    </source>
</evidence>
<feature type="transmembrane region" description="Helical" evidence="11">
    <location>
        <begin position="210"/>
        <end position="232"/>
    </location>
</feature>
<evidence type="ECO:0000313" key="12">
    <source>
        <dbReference type="EMBL" id="MDI5968083.1"/>
    </source>
</evidence>
<keyword evidence="5" id="KW-0028">Amino-acid biosynthesis</keyword>
<keyword evidence="6 11" id="KW-0812">Transmembrane</keyword>
<dbReference type="EMBL" id="JABXJJ020000002">
    <property type="protein sequence ID" value="MDI5968083.1"/>
    <property type="molecule type" value="Genomic_DNA"/>
</dbReference>
<evidence type="ECO:0000256" key="5">
    <source>
        <dbReference type="ARBA" id="ARBA00022605"/>
    </source>
</evidence>
<feature type="transmembrane region" description="Helical" evidence="11">
    <location>
        <begin position="27"/>
        <end position="57"/>
    </location>
</feature>
<evidence type="ECO:0000256" key="8">
    <source>
        <dbReference type="ARBA" id="ARBA00023032"/>
    </source>
</evidence>
<dbReference type="PANTHER" id="PTHR37468">
    <property type="entry name" value="SULFATE TRANSPORTER CYSZ"/>
    <property type="match status" value="1"/>
</dbReference>
<keyword evidence="8" id="KW-0764">Sulfate transport</keyword>
<feature type="transmembrane region" description="Helical" evidence="11">
    <location>
        <begin position="144"/>
        <end position="165"/>
    </location>
</feature>
<dbReference type="AlphaFoldDB" id="A0AA90K6R9"/>
<keyword evidence="2" id="KW-0813">Transport</keyword>
<proteinExistence type="predicted"/>
<evidence type="ECO:0000256" key="2">
    <source>
        <dbReference type="ARBA" id="ARBA00022448"/>
    </source>
</evidence>
<protein>
    <submittedName>
        <fullName evidence="12">EI24 domain-containing protein</fullName>
    </submittedName>
</protein>
<keyword evidence="3" id="KW-1003">Cell membrane</keyword>
<dbReference type="InterPro" id="IPR059112">
    <property type="entry name" value="CysZ/EI24"/>
</dbReference>
<evidence type="ECO:0000256" key="6">
    <source>
        <dbReference type="ARBA" id="ARBA00022692"/>
    </source>
</evidence>
<name>A0AA90K6R9_9ACTN</name>
<sequence>MRGLRDLWTGLRFAAEGQRWIARHGRLWAWSAIPALITLAGYVVALTALLLWGGHLIGWLTPFASTWPGFWRELLRWTLRVLLFGGVLLLAVVSFTAVTLVVGQPFYETLSGRVETSESGAPPPRSGLPMWRELLLGVRESAALLLRMAAFGVPLFLLGFVPLLGQTAVPVAGFCVSGFFLTHELTMVAFQRRRIPLRDRLRLLRSRLGLALGFGVPLVLLFIVPFVAVVAMPGAVAGATLLARDLLEQSPFTPDPDPDADPDRRPGPGDAPAPGGDRTPQDGPTA</sequence>
<evidence type="ECO:0000256" key="11">
    <source>
        <dbReference type="SAM" id="Phobius"/>
    </source>
</evidence>
<evidence type="ECO:0000256" key="10">
    <source>
        <dbReference type="SAM" id="MobiDB-lite"/>
    </source>
</evidence>
<organism evidence="12">
    <name type="scientific">Streptantibioticus silvisoli</name>
    <dbReference type="NCBI Taxonomy" id="2705255"/>
    <lineage>
        <taxon>Bacteria</taxon>
        <taxon>Bacillati</taxon>
        <taxon>Actinomycetota</taxon>
        <taxon>Actinomycetes</taxon>
        <taxon>Kitasatosporales</taxon>
        <taxon>Streptomycetaceae</taxon>
        <taxon>Streptantibioticus</taxon>
    </lineage>
</organism>
<evidence type="ECO:0000256" key="3">
    <source>
        <dbReference type="ARBA" id="ARBA00022475"/>
    </source>
</evidence>
<evidence type="ECO:0000256" key="1">
    <source>
        <dbReference type="ARBA" id="ARBA00004141"/>
    </source>
</evidence>
<dbReference type="InterPro" id="IPR050480">
    <property type="entry name" value="CysZ-like"/>
</dbReference>
<comment type="caution">
    <text evidence="12">The sequence shown here is derived from an EMBL/GenBank/DDBJ whole genome shotgun (WGS) entry which is preliminary data.</text>
</comment>
<dbReference type="Pfam" id="PF07264">
    <property type="entry name" value="EI24"/>
    <property type="match status" value="1"/>
</dbReference>
<feature type="transmembrane region" description="Helical" evidence="11">
    <location>
        <begin position="171"/>
        <end position="190"/>
    </location>
</feature>
<comment type="subcellular location">
    <subcellularLocation>
        <location evidence="1">Membrane</location>
        <topology evidence="1">Multi-pass membrane protein</topology>
    </subcellularLocation>
</comment>
<accession>A0AA90K6R9</accession>
<evidence type="ECO:0000256" key="9">
    <source>
        <dbReference type="ARBA" id="ARBA00023136"/>
    </source>
</evidence>
<dbReference type="GO" id="GO:0000103">
    <property type="term" value="P:sulfate assimilation"/>
    <property type="evidence" value="ECO:0007669"/>
    <property type="project" value="TreeGrafter"/>
</dbReference>
<dbReference type="GO" id="GO:0019344">
    <property type="term" value="P:cysteine biosynthetic process"/>
    <property type="evidence" value="ECO:0007669"/>
    <property type="project" value="TreeGrafter"/>
</dbReference>
<dbReference type="PANTHER" id="PTHR37468:SF1">
    <property type="entry name" value="SULFATE TRANSPORTER CYSZ"/>
    <property type="match status" value="1"/>
</dbReference>
<feature type="transmembrane region" description="Helical" evidence="11">
    <location>
        <begin position="77"/>
        <end position="103"/>
    </location>
</feature>
<keyword evidence="4" id="KW-0997">Cell inner membrane</keyword>
<keyword evidence="9 11" id="KW-0472">Membrane</keyword>
<gene>
    <name evidence="12" type="ORF">POF50_001750</name>
</gene>